<gene>
    <name evidence="5" type="primary">mdcG</name>
    <name evidence="5" type="ORF">MET9862_05306</name>
</gene>
<dbReference type="Pfam" id="PF20866">
    <property type="entry name" value="MdcG_N"/>
    <property type="match status" value="1"/>
</dbReference>
<keyword evidence="2 5" id="KW-0548">Nucleotidyltransferase</keyword>
<evidence type="ECO:0000259" key="4">
    <source>
        <dbReference type="Pfam" id="PF20866"/>
    </source>
</evidence>
<dbReference type="InterPro" id="IPR049180">
    <property type="entry name" value="MdcG_C"/>
</dbReference>
<protein>
    <submittedName>
        <fullName evidence="5">Phosphoribosyl-dephospho-CoA transferase</fullName>
        <ecNumber evidence="5">2.7.7.66</ecNumber>
    </submittedName>
</protein>
<proteinExistence type="predicted"/>
<evidence type="ECO:0000313" key="5">
    <source>
        <dbReference type="EMBL" id="VUD74673.1"/>
    </source>
</evidence>
<keyword evidence="1 5" id="KW-0808">Transferase</keyword>
<keyword evidence="6" id="KW-1185">Reference proteome</keyword>
<sequence length="220" mass="23724">MAEGVRRQRPSLRHDLVRADPDAFAALLRSRPDLDGAPHVPDWAARGRPLIVRRYHPDEDRTFVPLGLPLPPAAGKRRIGLALPAEALTALPGPTLAASRGDAPAAWQPTLDALLAHAAAHGLVPRPFGALLWQALTGLPYLASASDLDLLWPVLEIPPDFLAGLARIAAAAPMRIDGEILLPDGAGIHWRELHEADGPVLAKHLDRVEMRPAPRLREPV</sequence>
<accession>A0A509EN39</accession>
<reference evidence="5 6" key="1">
    <citation type="submission" date="2019-06" db="EMBL/GenBank/DDBJ databases">
        <authorList>
            <person name="Rodrigo-Torres L."/>
            <person name="Arahal R. D."/>
            <person name="Lucena T."/>
        </authorList>
    </citation>
    <scope>NUCLEOTIDE SEQUENCE [LARGE SCALE GENOMIC DNA]</scope>
    <source>
        <strain evidence="5 6">SB0023/3</strain>
    </source>
</reference>
<dbReference type="EC" id="2.7.7.66" evidence="5"/>
<dbReference type="RefSeq" id="WP_244612925.1">
    <property type="nucleotide sequence ID" value="NZ_CABFPH010000144.1"/>
</dbReference>
<dbReference type="InterPro" id="IPR017557">
    <property type="entry name" value="Holo-ACP_synthase"/>
</dbReference>
<name>A0A509EN39_9HYPH</name>
<evidence type="ECO:0000313" key="6">
    <source>
        <dbReference type="Proteomes" id="UP000410984"/>
    </source>
</evidence>
<dbReference type="AlphaFoldDB" id="A0A509EN39"/>
<evidence type="ECO:0000256" key="2">
    <source>
        <dbReference type="ARBA" id="ARBA00022695"/>
    </source>
</evidence>
<feature type="domain" description="Phosphoribosyl-dephospho-CoA transferase MdcG C-terminal" evidence="3">
    <location>
        <begin position="97"/>
        <end position="213"/>
    </location>
</feature>
<dbReference type="GO" id="GO:0016779">
    <property type="term" value="F:nucleotidyltransferase activity"/>
    <property type="evidence" value="ECO:0007669"/>
    <property type="project" value="UniProtKB-KW"/>
</dbReference>
<dbReference type="InterPro" id="IPR048903">
    <property type="entry name" value="MdcG_N"/>
</dbReference>
<dbReference type="Proteomes" id="UP000410984">
    <property type="component" value="Unassembled WGS sequence"/>
</dbReference>
<dbReference type="Pfam" id="PF10620">
    <property type="entry name" value="MdcG"/>
    <property type="match status" value="1"/>
</dbReference>
<evidence type="ECO:0000256" key="1">
    <source>
        <dbReference type="ARBA" id="ARBA00022679"/>
    </source>
</evidence>
<organism evidence="5 6">
    <name type="scientific">Methylobacterium symbioticum</name>
    <dbReference type="NCBI Taxonomy" id="2584084"/>
    <lineage>
        <taxon>Bacteria</taxon>
        <taxon>Pseudomonadati</taxon>
        <taxon>Pseudomonadota</taxon>
        <taxon>Alphaproteobacteria</taxon>
        <taxon>Hyphomicrobiales</taxon>
        <taxon>Methylobacteriaceae</taxon>
        <taxon>Methylobacterium</taxon>
    </lineage>
</organism>
<dbReference type="EMBL" id="CABFPH010000144">
    <property type="protein sequence ID" value="VUD74673.1"/>
    <property type="molecule type" value="Genomic_DNA"/>
</dbReference>
<evidence type="ECO:0000259" key="3">
    <source>
        <dbReference type="Pfam" id="PF10620"/>
    </source>
</evidence>
<dbReference type="NCBIfam" id="TIGR03135">
    <property type="entry name" value="malonate_mdcG"/>
    <property type="match status" value="1"/>
</dbReference>
<feature type="domain" description="Phosphoribosyl-dephospho-CoA transferase MdcG N-terminal" evidence="4">
    <location>
        <begin position="13"/>
        <end position="89"/>
    </location>
</feature>